<proteinExistence type="predicted"/>
<feature type="transmembrane region" description="Helical" evidence="1">
    <location>
        <begin position="33"/>
        <end position="52"/>
    </location>
</feature>
<evidence type="ECO:0000313" key="3">
    <source>
        <dbReference type="Proteomes" id="UP001566331"/>
    </source>
</evidence>
<organism evidence="2 3">
    <name type="scientific">Luteimonas salinilitoris</name>
    <dbReference type="NCBI Taxonomy" id="3237697"/>
    <lineage>
        <taxon>Bacteria</taxon>
        <taxon>Pseudomonadati</taxon>
        <taxon>Pseudomonadota</taxon>
        <taxon>Gammaproteobacteria</taxon>
        <taxon>Lysobacterales</taxon>
        <taxon>Lysobacteraceae</taxon>
        <taxon>Luteimonas</taxon>
    </lineage>
</organism>
<evidence type="ECO:0000313" key="2">
    <source>
        <dbReference type="EMBL" id="MEZ0476110.1"/>
    </source>
</evidence>
<comment type="caution">
    <text evidence="2">The sequence shown here is derived from an EMBL/GenBank/DDBJ whole genome shotgun (WGS) entry which is preliminary data.</text>
</comment>
<evidence type="ECO:0000256" key="1">
    <source>
        <dbReference type="SAM" id="Phobius"/>
    </source>
</evidence>
<dbReference type="Proteomes" id="UP001566331">
    <property type="component" value="Unassembled WGS sequence"/>
</dbReference>
<protein>
    <submittedName>
        <fullName evidence="2">Uncharacterized protein</fullName>
    </submittedName>
</protein>
<dbReference type="EMBL" id="JBFWIC010000027">
    <property type="protein sequence ID" value="MEZ0476110.1"/>
    <property type="molecule type" value="Genomic_DNA"/>
</dbReference>
<reference evidence="2 3" key="1">
    <citation type="submission" date="2024-07" db="EMBL/GenBank/DDBJ databases">
        <title>Luteimonas salilacus sp. nov., isolated from the shore soil of Salt Lake in Tibet of China.</title>
        <authorList>
            <person name="Zhang X."/>
            <person name="Li A."/>
        </authorList>
    </citation>
    <scope>NUCLEOTIDE SEQUENCE [LARGE SCALE GENOMIC DNA]</scope>
    <source>
        <strain evidence="2 3">B3-2-R+30</strain>
    </source>
</reference>
<sequence>MSTIGGDFAPYGLVAFLFGVFCAYWAQETGRSAWLWFFLGLLLPPIAGIALLSKNAVRLERLARTRKDKA</sequence>
<keyword evidence="1" id="KW-1133">Transmembrane helix</keyword>
<keyword evidence="3" id="KW-1185">Reference proteome</keyword>
<keyword evidence="1" id="KW-0472">Membrane</keyword>
<accession>A0ABV4HTP1</accession>
<keyword evidence="1" id="KW-0812">Transmembrane</keyword>
<name>A0ABV4HTP1_9GAMM</name>
<dbReference type="RefSeq" id="WP_370565380.1">
    <property type="nucleotide sequence ID" value="NZ_JBFWIB010000016.1"/>
</dbReference>
<gene>
    <name evidence="2" type="ORF">AB6713_16035</name>
</gene>
<feature type="transmembrane region" description="Helical" evidence="1">
    <location>
        <begin position="9"/>
        <end position="27"/>
    </location>
</feature>